<evidence type="ECO:0000313" key="10">
    <source>
        <dbReference type="Proteomes" id="UP000016800"/>
    </source>
</evidence>
<reference evidence="10" key="1">
    <citation type="journal article" date="2013" name="PLoS Pathog.">
        <title>Deciphering the cryptic genome: genome-wide analyses of the rice pathogen Fusarium fujikuroi reveal complex regulation of secondary metabolism and novel metabolites.</title>
        <authorList>
            <person name="Wiemann P."/>
            <person name="Sieber C.M."/>
            <person name="von Bargen K.W."/>
            <person name="Studt L."/>
            <person name="Niehaus E.M."/>
            <person name="Espino J.J."/>
            <person name="Huss K."/>
            <person name="Michielse C.B."/>
            <person name="Albermann S."/>
            <person name="Wagner D."/>
            <person name="Bergner S.V."/>
            <person name="Connolly L.R."/>
            <person name="Fischer A."/>
            <person name="Reuter G."/>
            <person name="Kleigrewe K."/>
            <person name="Bald T."/>
            <person name="Wingfield B.D."/>
            <person name="Ophir R."/>
            <person name="Freeman S."/>
            <person name="Hippler M."/>
            <person name="Smith K.M."/>
            <person name="Brown D.W."/>
            <person name="Proctor R.H."/>
            <person name="Munsterkotter M."/>
            <person name="Freitag M."/>
            <person name="Humpf H.U."/>
            <person name="Guldener U."/>
            <person name="Tudzynski B."/>
        </authorList>
    </citation>
    <scope>NUCLEOTIDE SEQUENCE [LARGE SCALE GENOMIC DNA]</scope>
    <source>
        <strain evidence="10">CBS 195.34 / IMI 58289 / NRRL A-6831</strain>
    </source>
</reference>
<keyword evidence="4" id="KW-0238">DNA-binding</keyword>
<dbReference type="InterPro" id="IPR001138">
    <property type="entry name" value="Zn2Cys6_DnaBD"/>
</dbReference>
<evidence type="ECO:0000313" key="9">
    <source>
        <dbReference type="EMBL" id="CCT67972.1"/>
    </source>
</evidence>
<dbReference type="Gene3D" id="4.10.240.10">
    <property type="entry name" value="Zn(2)-C6 fungal-type DNA-binding domain"/>
    <property type="match status" value="1"/>
</dbReference>
<gene>
    <name evidence="9" type="ORF">FFUJ_06723</name>
</gene>
<dbReference type="InterPro" id="IPR036864">
    <property type="entry name" value="Zn2-C6_fun-type_DNA-bd_sf"/>
</dbReference>
<dbReference type="GO" id="GO:0003677">
    <property type="term" value="F:DNA binding"/>
    <property type="evidence" value="ECO:0007669"/>
    <property type="project" value="UniProtKB-KW"/>
</dbReference>
<evidence type="ECO:0000256" key="6">
    <source>
        <dbReference type="ARBA" id="ARBA00023242"/>
    </source>
</evidence>
<accession>S0E2V7</accession>
<evidence type="ECO:0000256" key="2">
    <source>
        <dbReference type="ARBA" id="ARBA00022723"/>
    </source>
</evidence>
<evidence type="ECO:0000256" key="5">
    <source>
        <dbReference type="ARBA" id="ARBA00023163"/>
    </source>
</evidence>
<dbReference type="AlphaFoldDB" id="S0E2V7"/>
<dbReference type="HOGENOM" id="CLU_011099_0_0_1"/>
<dbReference type="SMART" id="SM00066">
    <property type="entry name" value="GAL4"/>
    <property type="match status" value="1"/>
</dbReference>
<keyword evidence="10" id="KW-1185">Reference proteome</keyword>
<dbReference type="GO" id="GO:0000981">
    <property type="term" value="F:DNA-binding transcription factor activity, RNA polymerase II-specific"/>
    <property type="evidence" value="ECO:0007669"/>
    <property type="project" value="InterPro"/>
</dbReference>
<evidence type="ECO:0000256" key="1">
    <source>
        <dbReference type="ARBA" id="ARBA00004123"/>
    </source>
</evidence>
<dbReference type="VEuPathDB" id="FungiDB:FFUJ_06723"/>
<dbReference type="GO" id="GO:0006351">
    <property type="term" value="P:DNA-templated transcription"/>
    <property type="evidence" value="ECO:0007669"/>
    <property type="project" value="InterPro"/>
</dbReference>
<dbReference type="PANTHER" id="PTHR46910">
    <property type="entry name" value="TRANSCRIPTION FACTOR PDR1"/>
    <property type="match status" value="1"/>
</dbReference>
<keyword evidence="3" id="KW-0805">Transcription regulation</keyword>
<dbReference type="Proteomes" id="UP000016800">
    <property type="component" value="Chromosome V"/>
</dbReference>
<dbReference type="InterPro" id="IPR050987">
    <property type="entry name" value="AtrR-like"/>
</dbReference>
<protein>
    <submittedName>
        <fullName evidence="9">Related to transcriptional activator Mut3p</fullName>
    </submittedName>
</protein>
<dbReference type="EMBL" id="HF679027">
    <property type="protein sequence ID" value="CCT67972.1"/>
    <property type="molecule type" value="Genomic_DNA"/>
</dbReference>
<dbReference type="RefSeq" id="XP_023430052.1">
    <property type="nucleotide sequence ID" value="XM_023576893.1"/>
</dbReference>
<name>S0E2V7_GIBF5</name>
<dbReference type="CDD" id="cd12148">
    <property type="entry name" value="fungal_TF_MHR"/>
    <property type="match status" value="1"/>
</dbReference>
<feature type="region of interest" description="Disordered" evidence="7">
    <location>
        <begin position="70"/>
        <end position="92"/>
    </location>
</feature>
<dbReference type="PROSITE" id="PS00463">
    <property type="entry name" value="ZN2_CY6_FUNGAL_1"/>
    <property type="match status" value="1"/>
</dbReference>
<dbReference type="InterPro" id="IPR007219">
    <property type="entry name" value="XnlR_reg_dom"/>
</dbReference>
<keyword evidence="2" id="KW-0479">Metal-binding</keyword>
<keyword evidence="5" id="KW-0804">Transcription</keyword>
<feature type="domain" description="Zn(2)-C6 fungal-type" evidence="8">
    <location>
        <begin position="38"/>
        <end position="68"/>
    </location>
</feature>
<evidence type="ECO:0000256" key="7">
    <source>
        <dbReference type="SAM" id="MobiDB-lite"/>
    </source>
</evidence>
<dbReference type="GO" id="GO:0005634">
    <property type="term" value="C:nucleus"/>
    <property type="evidence" value="ECO:0007669"/>
    <property type="project" value="UniProtKB-SubCell"/>
</dbReference>
<dbReference type="GeneID" id="35400200"/>
<dbReference type="SUPFAM" id="SSF57701">
    <property type="entry name" value="Zn2/Cys6 DNA-binding domain"/>
    <property type="match status" value="1"/>
</dbReference>
<dbReference type="Pfam" id="PF00172">
    <property type="entry name" value="Zn_clus"/>
    <property type="match status" value="1"/>
</dbReference>
<evidence type="ECO:0000256" key="4">
    <source>
        <dbReference type="ARBA" id="ARBA00023125"/>
    </source>
</evidence>
<evidence type="ECO:0000259" key="8">
    <source>
        <dbReference type="PROSITE" id="PS50048"/>
    </source>
</evidence>
<dbReference type="Pfam" id="PF04082">
    <property type="entry name" value="Fungal_trans"/>
    <property type="match status" value="1"/>
</dbReference>
<keyword evidence="6" id="KW-0539">Nucleus</keyword>
<dbReference type="GO" id="GO:0008270">
    <property type="term" value="F:zinc ion binding"/>
    <property type="evidence" value="ECO:0007669"/>
    <property type="project" value="InterPro"/>
</dbReference>
<dbReference type="PANTHER" id="PTHR46910:SF37">
    <property type="entry name" value="ZN(II)2CYS6 TRANSCRIPTION FACTOR (EUROFUNG)"/>
    <property type="match status" value="1"/>
</dbReference>
<organism evidence="9 10">
    <name type="scientific">Gibberella fujikuroi (strain CBS 195.34 / IMI 58289 / NRRL A-6831)</name>
    <name type="common">Bakanae and foot rot disease fungus</name>
    <name type="synonym">Fusarium fujikuroi</name>
    <dbReference type="NCBI Taxonomy" id="1279085"/>
    <lineage>
        <taxon>Eukaryota</taxon>
        <taxon>Fungi</taxon>
        <taxon>Dikarya</taxon>
        <taxon>Ascomycota</taxon>
        <taxon>Pezizomycotina</taxon>
        <taxon>Sordariomycetes</taxon>
        <taxon>Hypocreomycetidae</taxon>
        <taxon>Hypocreales</taxon>
        <taxon>Nectriaceae</taxon>
        <taxon>Fusarium</taxon>
        <taxon>Fusarium fujikuroi species complex</taxon>
    </lineage>
</organism>
<sequence length="684" mass="76444">MGRKMGIPSLMNRNSRSWTSKLRKMNNRGDRRRRLAKACDHCRKGKVRCDGTRPVCGRCRGCGNDCHYADVDKPDPRQRRSKISSRSSTGDTIDGVCLQRVNASSTLLSDSVVVQTVPHPQQHVEAHHELHSFTQSSPGQTLTATDTSPRDTIVGGNEDMRYFGPPSGISLVSTATPRKSGQHTPESWSKWTHPSIEPLFTKRVMKPLPSWTEAFSLVSEFFTHEHQVFPCFNAPAFMCLLGQQYSGTYTESPAWWVSLNSVFALAQRRRAEAAQSAEAEDLAWAYASNALAGTWDVLMRSTQLSSVQALLAIAWFFIGTPNPQPSFMLVGCAVRLAHSIGIHVESQDPSVSPAEGSMRKKVFWIAICLDRELCLRTGRPPCHDLNAAYVDPPMGSLNETEIVKTVEGYELNLFKGQIQLAVIQSAIYQDLHSGKGPTNCVTDTAADLLQRLENWRTEFAPSLTHDSAGKCEHHGLMRLYFSYYNAVIVVSRAHSLTYWVSPNHPEISALPAKMRDTIGNCLNASRCIIELSKLIPVTWKSFHWDIIPIPMSAVVILCIMAIRNPMNEAAANDMRLVGDVMQIFKILDEAYGGNTYLTQVQKVCQELYRKAHYAVQSLNAQLVDSIDIESPALQPTSNANQQEIHQTHQTDSMFEFNLDTFEQTMPYPVPMLWDLDTSLWASII</sequence>
<dbReference type="CDD" id="cd00067">
    <property type="entry name" value="GAL4"/>
    <property type="match status" value="1"/>
</dbReference>
<dbReference type="SMART" id="SM00906">
    <property type="entry name" value="Fungal_trans"/>
    <property type="match status" value="1"/>
</dbReference>
<comment type="subcellular location">
    <subcellularLocation>
        <location evidence="1">Nucleus</location>
    </subcellularLocation>
</comment>
<dbReference type="PROSITE" id="PS50048">
    <property type="entry name" value="ZN2_CY6_FUNGAL_2"/>
    <property type="match status" value="1"/>
</dbReference>
<evidence type="ECO:0000256" key="3">
    <source>
        <dbReference type="ARBA" id="ARBA00023015"/>
    </source>
</evidence>
<proteinExistence type="predicted"/>